<sequence length="41" mass="4758">MDPAEKLKQISKLVEPYLTRWGRSEIGDLARSIRDIIEDKS</sequence>
<comment type="caution">
    <text evidence="1">The sequence shown here is derived from an EMBL/GenBank/DDBJ whole genome shotgun (WGS) entry which is preliminary data.</text>
</comment>
<evidence type="ECO:0000313" key="2">
    <source>
        <dbReference type="Proteomes" id="UP000185183"/>
    </source>
</evidence>
<gene>
    <name evidence="1" type="ORF">SAMEA2275694_00541</name>
</gene>
<organism evidence="1 2">
    <name type="scientific">Mycobacteroides abscessus subsp. bolletii</name>
    <dbReference type="NCBI Taxonomy" id="319705"/>
    <lineage>
        <taxon>Bacteria</taxon>
        <taxon>Bacillati</taxon>
        <taxon>Actinomycetota</taxon>
        <taxon>Actinomycetes</taxon>
        <taxon>Mycobacteriales</taxon>
        <taxon>Mycobacteriaceae</taxon>
        <taxon>Mycobacteroides</taxon>
        <taxon>Mycobacteroides abscessus</taxon>
    </lineage>
</organism>
<dbReference type="Proteomes" id="UP000185183">
    <property type="component" value="Unassembled WGS sequence"/>
</dbReference>
<evidence type="ECO:0000313" key="1">
    <source>
        <dbReference type="EMBL" id="SHW86950.1"/>
    </source>
</evidence>
<dbReference type="AlphaFoldDB" id="A0A9Q7SAN0"/>
<accession>A0A9Q7SAN0</accession>
<dbReference type="EMBL" id="FSFA01000001">
    <property type="protein sequence ID" value="SHW86950.1"/>
    <property type="molecule type" value="Genomic_DNA"/>
</dbReference>
<reference evidence="1 2" key="1">
    <citation type="submission" date="2016-11" db="EMBL/GenBank/DDBJ databases">
        <authorList>
            <consortium name="Pathogen Informatics"/>
        </authorList>
    </citation>
    <scope>NUCLEOTIDE SEQUENCE [LARGE SCALE GENOMIC DNA]</scope>
    <source>
        <strain evidence="1 2">968</strain>
    </source>
</reference>
<protein>
    <submittedName>
        <fullName evidence="1">Uncharacterized protein</fullName>
    </submittedName>
</protein>
<proteinExistence type="predicted"/>
<name>A0A9Q7SAN0_9MYCO</name>